<feature type="transmembrane region" description="Helical" evidence="6">
    <location>
        <begin position="76"/>
        <end position="98"/>
    </location>
</feature>
<reference evidence="8" key="2">
    <citation type="submission" date="2015-06" db="UniProtKB">
        <authorList>
            <consortium name="EnsemblMetazoa"/>
        </authorList>
    </citation>
    <scope>IDENTIFICATION</scope>
</reference>
<dbReference type="HOGENOM" id="CLU_046474_0_0_1"/>
<dbReference type="Proteomes" id="UP000015104">
    <property type="component" value="Unassembled WGS sequence"/>
</dbReference>
<dbReference type="OMA" id="YLXATET"/>
<keyword evidence="5 6" id="KW-0472">Membrane</keyword>
<evidence type="ECO:0000256" key="6">
    <source>
        <dbReference type="SAM" id="Phobius"/>
    </source>
</evidence>
<comment type="similarity">
    <text evidence="2">Belongs to the TMEM135 family.</text>
</comment>
<dbReference type="EnsemblMetazoa" id="tetur32g00470.1">
    <property type="protein sequence ID" value="tetur32g00470.1"/>
    <property type="gene ID" value="tetur32g00470"/>
</dbReference>
<feature type="transmembrane region" description="Helical" evidence="6">
    <location>
        <begin position="383"/>
        <end position="408"/>
    </location>
</feature>
<reference evidence="9" key="1">
    <citation type="submission" date="2011-08" db="EMBL/GenBank/DDBJ databases">
        <authorList>
            <person name="Rombauts S."/>
        </authorList>
    </citation>
    <scope>NUCLEOTIDE SEQUENCE</scope>
    <source>
        <strain evidence="9">London</strain>
    </source>
</reference>
<dbReference type="AlphaFoldDB" id="T1L1Q5"/>
<feature type="transmembrane region" description="Helical" evidence="6">
    <location>
        <begin position="266"/>
        <end position="284"/>
    </location>
</feature>
<keyword evidence="4 6" id="KW-1133">Transmembrane helix</keyword>
<evidence type="ECO:0000313" key="8">
    <source>
        <dbReference type="EnsemblMetazoa" id="tetur32g00470.1"/>
    </source>
</evidence>
<dbReference type="KEGG" id="tut:107369563"/>
<dbReference type="Pfam" id="PF15982">
    <property type="entry name" value="TMEM135_C_rich"/>
    <property type="match status" value="1"/>
</dbReference>
<protein>
    <recommendedName>
        <fullName evidence="7">Transmembrane protein 135 N-terminal domain-containing protein</fullName>
    </recommendedName>
</protein>
<dbReference type="InterPro" id="IPR031926">
    <property type="entry name" value="TMEM135_N"/>
</dbReference>
<keyword evidence="9" id="KW-1185">Reference proteome</keyword>
<organism evidence="8 9">
    <name type="scientific">Tetranychus urticae</name>
    <name type="common">Two-spotted spider mite</name>
    <dbReference type="NCBI Taxonomy" id="32264"/>
    <lineage>
        <taxon>Eukaryota</taxon>
        <taxon>Metazoa</taxon>
        <taxon>Ecdysozoa</taxon>
        <taxon>Arthropoda</taxon>
        <taxon>Chelicerata</taxon>
        <taxon>Arachnida</taxon>
        <taxon>Acari</taxon>
        <taxon>Acariformes</taxon>
        <taxon>Trombidiformes</taxon>
        <taxon>Prostigmata</taxon>
        <taxon>Eleutherengona</taxon>
        <taxon>Raphignathae</taxon>
        <taxon>Tetranychoidea</taxon>
        <taxon>Tetranychidae</taxon>
        <taxon>Tetranychus</taxon>
    </lineage>
</organism>
<feature type="domain" description="Transmembrane protein 135 N-terminal" evidence="7">
    <location>
        <begin position="17"/>
        <end position="150"/>
    </location>
</feature>
<feature type="transmembrane region" description="Helical" evidence="6">
    <location>
        <begin position="304"/>
        <end position="326"/>
    </location>
</feature>
<evidence type="ECO:0000256" key="5">
    <source>
        <dbReference type="ARBA" id="ARBA00023136"/>
    </source>
</evidence>
<feature type="transmembrane region" description="Helical" evidence="6">
    <location>
        <begin position="104"/>
        <end position="122"/>
    </location>
</feature>
<dbReference type="PANTHER" id="PTHR12459:SF15">
    <property type="entry name" value="TRANSMEMBRANE PROTEIN 135"/>
    <property type="match status" value="1"/>
</dbReference>
<dbReference type="EMBL" id="CAEY01000920">
    <property type="status" value="NOT_ANNOTATED_CDS"/>
    <property type="molecule type" value="Genomic_DNA"/>
</dbReference>
<evidence type="ECO:0000256" key="2">
    <source>
        <dbReference type="ARBA" id="ARBA00008924"/>
    </source>
</evidence>
<gene>
    <name evidence="8" type="primary">107369563</name>
</gene>
<evidence type="ECO:0000256" key="1">
    <source>
        <dbReference type="ARBA" id="ARBA00004127"/>
    </source>
</evidence>
<feature type="transmembrane region" description="Helical" evidence="6">
    <location>
        <begin position="161"/>
        <end position="177"/>
    </location>
</feature>
<proteinExistence type="inferred from homology"/>
<name>T1L1Q5_TETUR</name>
<dbReference type="GO" id="GO:0012505">
    <property type="term" value="C:endomembrane system"/>
    <property type="evidence" value="ECO:0007669"/>
    <property type="project" value="UniProtKB-SubCell"/>
</dbReference>
<evidence type="ECO:0000313" key="9">
    <source>
        <dbReference type="Proteomes" id="UP000015104"/>
    </source>
</evidence>
<feature type="transmembrane region" description="Helical" evidence="6">
    <location>
        <begin position="338"/>
        <end position="363"/>
    </location>
</feature>
<sequence length="469" mass="52722">MPSIFSKLIPFPDISLPFNCYEVGHTWTPFCSQAALDIGGSVFYEGLKMYTGVYLFGQMMARRFDYKSFRETVKSILRSSTFLGFNAFAVLVLFCFSFRSVGKLYLSLIGHLPSIIGSYMAIHLEKPSRRGPLAFYVANIAAETLFQIAVANGLIKPVKNGEVVLFALTTGVLVYFIKKNGIGNDMISSILKLIIGKGELTRKKLEMAVDKAEIKLSKPLTTSHPLKSSYLRSLFVKSVNSLSFIYDHHQTCPHSSSCLTYATTTFLQRFIISWTGISIIPIILRSPSNITSLSALTKGLSSRSNIKFGMFLGLFASTFKVFSCLLRRYDNSPKNWHGIVAGLAAGSSMALYPSKTIAQYMFWKMVETLFWEGVRAGKVKYSETIICLTYAIACSQLFYVAVICPTYMRPSYMRFLDRFTHQCLRLLNRNVIDLFGTKSSAGFKPFIPNLDLKFTSRQFQEAVLVWTIQ</sequence>
<feature type="transmembrane region" description="Helical" evidence="6">
    <location>
        <begin position="134"/>
        <end position="155"/>
    </location>
</feature>
<evidence type="ECO:0000259" key="7">
    <source>
        <dbReference type="Pfam" id="PF15982"/>
    </source>
</evidence>
<dbReference type="OrthoDB" id="6483998at2759"/>
<accession>T1L1Q5</accession>
<evidence type="ECO:0000256" key="4">
    <source>
        <dbReference type="ARBA" id="ARBA00022989"/>
    </source>
</evidence>
<dbReference type="PANTHER" id="PTHR12459">
    <property type="entry name" value="TRANSMEMBRANE PROTEIN 135-RELATED"/>
    <property type="match status" value="1"/>
</dbReference>
<dbReference type="eggNOG" id="KOG1398">
    <property type="taxonomic scope" value="Eukaryota"/>
</dbReference>
<dbReference type="InterPro" id="IPR026749">
    <property type="entry name" value="Tmem135"/>
</dbReference>
<keyword evidence="3 6" id="KW-0812">Transmembrane</keyword>
<evidence type="ECO:0000256" key="3">
    <source>
        <dbReference type="ARBA" id="ARBA00022692"/>
    </source>
</evidence>
<comment type="subcellular location">
    <subcellularLocation>
        <location evidence="1">Endomembrane system</location>
        <topology evidence="1">Multi-pass membrane protein</topology>
    </subcellularLocation>
</comment>